<dbReference type="AlphaFoldDB" id="A0A1V8SVQ5"/>
<evidence type="ECO:0000256" key="1">
    <source>
        <dbReference type="SAM" id="MobiDB-lite"/>
    </source>
</evidence>
<dbReference type="InParanoid" id="A0A1V8SVQ5"/>
<sequence length="167" mass="18219">MAPSAEAPNGTGISSSAQVKHERISPPPVEHPRGTKRPAAAPEESGQEAGSDSGHIKVEELPASSEGRPEDLATVRDQLSRTEAELGTSKVQSTRLDPEKARLTEDLTHIERRIQRSDGFIKDITAKCTELRTKVQTLEEAQQRRQRFRKLGDSLDDAGIARMLGCA</sequence>
<reference evidence="3" key="1">
    <citation type="submission" date="2017-03" db="EMBL/GenBank/DDBJ databases">
        <title>Genomes of endolithic fungi from Antarctica.</title>
        <authorList>
            <person name="Coleine C."/>
            <person name="Masonjones S."/>
            <person name="Stajich J.E."/>
        </authorList>
    </citation>
    <scope>NUCLEOTIDE SEQUENCE [LARGE SCALE GENOMIC DNA]</scope>
    <source>
        <strain evidence="3">CCFEE 5527</strain>
    </source>
</reference>
<organism evidence="2 3">
    <name type="scientific">Cryoendolithus antarcticus</name>
    <dbReference type="NCBI Taxonomy" id="1507870"/>
    <lineage>
        <taxon>Eukaryota</taxon>
        <taxon>Fungi</taxon>
        <taxon>Dikarya</taxon>
        <taxon>Ascomycota</taxon>
        <taxon>Pezizomycotina</taxon>
        <taxon>Dothideomycetes</taxon>
        <taxon>Dothideomycetidae</taxon>
        <taxon>Cladosporiales</taxon>
        <taxon>Cladosporiaceae</taxon>
        <taxon>Cryoendolithus</taxon>
    </lineage>
</organism>
<accession>A0A1V8SVQ5</accession>
<evidence type="ECO:0000313" key="3">
    <source>
        <dbReference type="Proteomes" id="UP000192596"/>
    </source>
</evidence>
<proteinExistence type="predicted"/>
<feature type="region of interest" description="Disordered" evidence="1">
    <location>
        <begin position="1"/>
        <end position="74"/>
    </location>
</feature>
<comment type="caution">
    <text evidence="2">The sequence shown here is derived from an EMBL/GenBank/DDBJ whole genome shotgun (WGS) entry which is preliminary data.</text>
</comment>
<dbReference type="Proteomes" id="UP000192596">
    <property type="component" value="Unassembled WGS sequence"/>
</dbReference>
<evidence type="ECO:0000313" key="2">
    <source>
        <dbReference type="EMBL" id="OQO03226.1"/>
    </source>
</evidence>
<gene>
    <name evidence="2" type="ORF">B0A48_11482</name>
</gene>
<protein>
    <submittedName>
        <fullName evidence="2">Uncharacterized protein</fullName>
    </submittedName>
</protein>
<name>A0A1V8SVQ5_9PEZI</name>
<dbReference type="EMBL" id="NAJO01000025">
    <property type="protein sequence ID" value="OQO03226.1"/>
    <property type="molecule type" value="Genomic_DNA"/>
</dbReference>
<keyword evidence="3" id="KW-1185">Reference proteome</keyword>